<dbReference type="InterPro" id="IPR000326">
    <property type="entry name" value="PAP2/HPO"/>
</dbReference>
<dbReference type="EMBL" id="JAGQHR010000109">
    <property type="protein sequence ID" value="MCA9727104.1"/>
    <property type="molecule type" value="Genomic_DNA"/>
</dbReference>
<dbReference type="PANTHER" id="PTHR14969:SF13">
    <property type="entry name" value="AT30094P"/>
    <property type="match status" value="1"/>
</dbReference>
<keyword evidence="1" id="KW-0472">Membrane</keyword>
<evidence type="ECO:0000313" key="4">
    <source>
        <dbReference type="Proteomes" id="UP000697710"/>
    </source>
</evidence>
<dbReference type="InterPro" id="IPR036938">
    <property type="entry name" value="PAP2/HPO_sf"/>
</dbReference>
<evidence type="ECO:0000259" key="2">
    <source>
        <dbReference type="SMART" id="SM00014"/>
    </source>
</evidence>
<reference evidence="3" key="1">
    <citation type="submission" date="2020-04" db="EMBL/GenBank/DDBJ databases">
        <authorList>
            <person name="Zhang T."/>
        </authorList>
    </citation>
    <scope>NUCLEOTIDE SEQUENCE</scope>
    <source>
        <strain evidence="3">HKST-UBA01</strain>
    </source>
</reference>
<feature type="transmembrane region" description="Helical" evidence="1">
    <location>
        <begin position="97"/>
        <end position="116"/>
    </location>
</feature>
<accession>A0A956LX14</accession>
<feature type="domain" description="Phosphatidic acid phosphatase type 2/haloperoxidase" evidence="2">
    <location>
        <begin position="1"/>
        <end position="112"/>
    </location>
</feature>
<evidence type="ECO:0000256" key="1">
    <source>
        <dbReference type="SAM" id="Phobius"/>
    </source>
</evidence>
<name>A0A956LX14_UNCEI</name>
<dbReference type="Proteomes" id="UP000697710">
    <property type="component" value="Unassembled WGS sequence"/>
</dbReference>
<dbReference type="Pfam" id="PF01569">
    <property type="entry name" value="PAP2"/>
    <property type="match status" value="1"/>
</dbReference>
<dbReference type="Gene3D" id="1.20.144.10">
    <property type="entry name" value="Phosphatidic acid phosphatase type 2/haloperoxidase"/>
    <property type="match status" value="1"/>
</dbReference>
<dbReference type="AlphaFoldDB" id="A0A956LX14"/>
<dbReference type="PANTHER" id="PTHR14969">
    <property type="entry name" value="SPHINGOSINE-1-PHOSPHATE PHOSPHOHYDROLASE"/>
    <property type="match status" value="1"/>
</dbReference>
<feature type="transmembrane region" description="Helical" evidence="1">
    <location>
        <begin position="71"/>
        <end position="91"/>
    </location>
</feature>
<gene>
    <name evidence="3" type="ORF">KC729_05420</name>
</gene>
<dbReference type="SMART" id="SM00014">
    <property type="entry name" value="acidPPc"/>
    <property type="match status" value="1"/>
</dbReference>
<comment type="caution">
    <text evidence="3">The sequence shown here is derived from an EMBL/GenBank/DDBJ whole genome shotgun (WGS) entry which is preliminary data.</text>
</comment>
<keyword evidence="1" id="KW-0812">Transmembrane</keyword>
<proteinExistence type="predicted"/>
<sequence length="137" mass="14905">LLTLGIAIALADQISASVLKPLFDRVRPCFAHPEIVRLVLQKQAHSASFPSSHAANSFAAAMVFRGMDRRLGWVMLGLAVLISLSRPYVGVHYPSDIAVGAALGAGIGWGVVRLRTLVGRRWRQLRIDPKKETVPRG</sequence>
<dbReference type="SUPFAM" id="SSF48317">
    <property type="entry name" value="Acid phosphatase/Vanadium-dependent haloperoxidase"/>
    <property type="match status" value="1"/>
</dbReference>
<reference evidence="3" key="2">
    <citation type="journal article" date="2021" name="Microbiome">
        <title>Successional dynamics and alternative stable states in a saline activated sludge microbial community over 9 years.</title>
        <authorList>
            <person name="Wang Y."/>
            <person name="Ye J."/>
            <person name="Ju F."/>
            <person name="Liu L."/>
            <person name="Boyd J.A."/>
            <person name="Deng Y."/>
            <person name="Parks D.H."/>
            <person name="Jiang X."/>
            <person name="Yin X."/>
            <person name="Woodcroft B.J."/>
            <person name="Tyson G.W."/>
            <person name="Hugenholtz P."/>
            <person name="Polz M.F."/>
            <person name="Zhang T."/>
        </authorList>
    </citation>
    <scope>NUCLEOTIDE SEQUENCE</scope>
    <source>
        <strain evidence="3">HKST-UBA01</strain>
    </source>
</reference>
<keyword evidence="1" id="KW-1133">Transmembrane helix</keyword>
<feature type="non-terminal residue" evidence="3">
    <location>
        <position position="1"/>
    </location>
</feature>
<organism evidence="3 4">
    <name type="scientific">Eiseniibacteriota bacterium</name>
    <dbReference type="NCBI Taxonomy" id="2212470"/>
    <lineage>
        <taxon>Bacteria</taxon>
        <taxon>Candidatus Eiseniibacteriota</taxon>
    </lineage>
</organism>
<protein>
    <submittedName>
        <fullName evidence="3">Phosphatase PAP2 family protein</fullName>
    </submittedName>
</protein>
<evidence type="ECO:0000313" key="3">
    <source>
        <dbReference type="EMBL" id="MCA9727104.1"/>
    </source>
</evidence>